<sequence length="1827" mass="194277">MNENEKLGKYLRRVTAELFEVRNRLTETEARLREPIAIVGMACRYPGGVDSPEALWQVVDGGKDVVGDFPTDRGWDLDALYSPDPDAPRRTHTRYGGFLHDAPLFDAALFRISPREAAAMDPQQRVVLETAWEAVERTGIAPSDLAGTPTGVFLGGSAQDYGPRLHESDTGSAGHLLTGKHSSVISGRVSYVLGLEGPSLTVDTACSSSLMAMHLAAQSLRSGECDLALAGGVTVMASPGVFVEFSRQRGLSADGRCKAFAAAADGTGWAEGVGVLVLEKLSDARRNGRRVWAVLRGSAVNSDGASNGLTAPNALSQQRVIRAALRSARLSPGEVDAVEAHGTGTTLGDPIEADALLAVYGRERDPERPLWLGSLKSNIGHSQSAAGVGGVIKMVQAMRHGVLPRTLHVDEPSPHVDWASGGVRLLTEAQRWPETGVPRRAGVSSFGVSGTNAHVILEQAPEDTDQAGAGVGERSEAGVVPWILSAHTPRALTAQAERLAAFLRAHPGSDPVDIGFSLATTRTWFEHRAVVTASTIAGFAGELRDVSVLRAGPSATLFAFSGQGGQYRGMGRELAGRFPVFAEAFHAAAGELDRQLAGHVGFAVADVVFGTAGGETELDRTVFTQAGLFALQVGLFRLLESWGIVPDQVVGHSVGEFAAAHVAGVWSLADAAALVAARGRLMQALPAGGAMTAVQAGADEVVPLLGDRSSVDLAAVNATDSVVIAGTEQAVEAVATVLAERGRKTRRLTVSHAFHSPLMEPMLAEFRRIAGTVDYHAPVIPVVSTLTGRPATEAELTDPDYWVRHVRGTVRFHDAMSAIEQSTVVELGPDATLTALLQDTGHTAVATQRRNKPQVDTVLSTLGQVHAAGRSVDWRAVYPGARVVDLPTYAFQRERFWSSVPTMAAVSPVDGLFTVGWNDHSRSVTRAARVVRLDGEHPDLGAVDDDTDTIQLPLAASSRDVITETHERVQRTAALLRDWLGTERLRATRLVVTATGALSTGGTDPVDPAIAAVWGLLRSAESENPGRITLIDHDTHPDSRTALPEAIHTDEPVLALRRGRTFTPALAPPPTSTTPVRWSPDGTVLITGGMGALGSLLARHLVTRHGVRKLVLTSRRGIHTPGATALRDELTALGAHADITAVDVSDRAALADLLDGIDLTAVIHSAGINDDGTINSLTPTQIDNVLAPKVDAAWHLHELTRHLDLDAFVLFSSIAGTFGAPGQGNYAAANTFLDALAHHRHGQGLPATSIAWGLWDTSQTGMAARLTTNDIHRVTRQGIKPITPSAGLALFDAAMGSEAPTVVASPIDRTLIETSATAPGLLRTLTIGTPEQADGPSTSAEQLAELSGDELRSAVRKLVLRKTATVLGHRDADAIADDRPFLEIGFDSLSAVELRNGLDAATGLRLAATLIFDHPTPSALVKHLMNQLGDGESHGETSPRPAVDFASEIHLHDAIVPGTGAPRHVAVSAFLTGATGFLGAFLLRDLLRKTPMHVHCLVRADNEKDGLDRIRQNLRWYGLWADDYGQRITVLPGDLTKPLLGLEPTNFEKLADEADVIYHAGAMPNWLFPYPELRAANVGGTTEVLRLAAIRSVPVHHISSTGVYPTPADPGTPFRVQDPTGPGEALTTGYRQSKWVAEQIIDIGRDRGLPVSVYRVDTISGARDTGACQTRDFVWLTVKGMVEAGAVPRGLAGRLYLVPVDYVSAAVLELSADPSHNGRTFNIANETAIAFDQLVDCLRESGYQLSELDWEDWLKRVKSDAGNALTPLLDDFVAIHTSGAGYPLVDNSETAKALATTGLEDPVVTRETLMRYVRFFVESGYLPSPAS</sequence>
<dbReference type="InterPro" id="IPR050091">
    <property type="entry name" value="PKS_NRPS_Biosynth_Enz"/>
</dbReference>
<dbReference type="RefSeq" id="WP_184731338.1">
    <property type="nucleotide sequence ID" value="NZ_JACHIW010000002.1"/>
</dbReference>
<dbReference type="InterPro" id="IPR013968">
    <property type="entry name" value="PKS_KR"/>
</dbReference>
<dbReference type="SUPFAM" id="SSF47336">
    <property type="entry name" value="ACP-like"/>
    <property type="match status" value="1"/>
</dbReference>
<dbReference type="GO" id="GO:0004315">
    <property type="term" value="F:3-oxoacyl-[acyl-carrier-protein] synthase activity"/>
    <property type="evidence" value="ECO:0007669"/>
    <property type="project" value="InterPro"/>
</dbReference>
<dbReference type="CDD" id="cd05235">
    <property type="entry name" value="SDR_e1"/>
    <property type="match status" value="1"/>
</dbReference>
<dbReference type="SMART" id="SM00825">
    <property type="entry name" value="PKS_KS"/>
    <property type="match status" value="1"/>
</dbReference>
<evidence type="ECO:0000259" key="7">
    <source>
        <dbReference type="PROSITE" id="PS50075"/>
    </source>
</evidence>
<dbReference type="CDD" id="cd08956">
    <property type="entry name" value="KR_3_FAS_SDR_x"/>
    <property type="match status" value="1"/>
</dbReference>
<keyword evidence="6" id="KW-0012">Acyltransferase</keyword>
<dbReference type="GO" id="GO:0031177">
    <property type="term" value="F:phosphopantetheine binding"/>
    <property type="evidence" value="ECO:0007669"/>
    <property type="project" value="InterPro"/>
</dbReference>
<dbReference type="SMART" id="SM00822">
    <property type="entry name" value="PKS_KR"/>
    <property type="match status" value="1"/>
</dbReference>
<keyword evidence="2" id="KW-0597">Phosphoprotein</keyword>
<keyword evidence="4" id="KW-0677">Repeat</keyword>
<dbReference type="Pfam" id="PF00698">
    <property type="entry name" value="Acyl_transf_1"/>
    <property type="match status" value="1"/>
</dbReference>
<proteinExistence type="predicted"/>
<dbReference type="InterPro" id="IPR016039">
    <property type="entry name" value="Thiolase-like"/>
</dbReference>
<evidence type="ECO:0000259" key="8">
    <source>
        <dbReference type="PROSITE" id="PS52004"/>
    </source>
</evidence>
<keyword evidence="5" id="KW-0511">Multifunctional enzyme</keyword>
<evidence type="ECO:0000313" key="10">
    <source>
        <dbReference type="Proteomes" id="UP000584374"/>
    </source>
</evidence>
<dbReference type="PANTHER" id="PTHR43775">
    <property type="entry name" value="FATTY ACID SYNTHASE"/>
    <property type="match status" value="1"/>
</dbReference>
<dbReference type="InterPro" id="IPR001227">
    <property type="entry name" value="Ac_transferase_dom_sf"/>
</dbReference>
<dbReference type="Proteomes" id="UP000584374">
    <property type="component" value="Unassembled WGS sequence"/>
</dbReference>
<dbReference type="GO" id="GO:0004312">
    <property type="term" value="F:fatty acid synthase activity"/>
    <property type="evidence" value="ECO:0007669"/>
    <property type="project" value="TreeGrafter"/>
</dbReference>
<dbReference type="InterPro" id="IPR055123">
    <property type="entry name" value="SpnB-like_Rossmann"/>
</dbReference>
<feature type="domain" description="Carrier" evidence="7">
    <location>
        <begin position="1350"/>
        <end position="1428"/>
    </location>
</feature>
<dbReference type="InterPro" id="IPR016035">
    <property type="entry name" value="Acyl_Trfase/lysoPLipase"/>
</dbReference>
<evidence type="ECO:0000256" key="4">
    <source>
        <dbReference type="ARBA" id="ARBA00022737"/>
    </source>
</evidence>
<dbReference type="InterPro" id="IPR018201">
    <property type="entry name" value="Ketoacyl_synth_AS"/>
</dbReference>
<dbReference type="Pfam" id="PF16197">
    <property type="entry name" value="KAsynt_C_assoc"/>
    <property type="match status" value="1"/>
</dbReference>
<dbReference type="InterPro" id="IPR016036">
    <property type="entry name" value="Malonyl_transacylase_ACP-bd"/>
</dbReference>
<evidence type="ECO:0000313" key="9">
    <source>
        <dbReference type="EMBL" id="MBB5159112.1"/>
    </source>
</evidence>
<dbReference type="InterPro" id="IPR057326">
    <property type="entry name" value="KR_dom"/>
</dbReference>
<dbReference type="Gene3D" id="1.10.1200.10">
    <property type="entry name" value="ACP-like"/>
    <property type="match status" value="1"/>
</dbReference>
<dbReference type="PROSITE" id="PS00012">
    <property type="entry name" value="PHOSPHOPANTETHEINE"/>
    <property type="match status" value="1"/>
</dbReference>
<dbReference type="InterPro" id="IPR009081">
    <property type="entry name" value="PP-bd_ACP"/>
</dbReference>
<dbReference type="Pfam" id="PF00109">
    <property type="entry name" value="ketoacyl-synt"/>
    <property type="match status" value="1"/>
</dbReference>
<accession>A0A840Q988</accession>
<dbReference type="EMBL" id="JACHIW010000002">
    <property type="protein sequence ID" value="MBB5159112.1"/>
    <property type="molecule type" value="Genomic_DNA"/>
</dbReference>
<dbReference type="FunFam" id="1.10.1200.10:FF:000007">
    <property type="entry name" value="Probable polyketide synthase pks17"/>
    <property type="match status" value="1"/>
</dbReference>
<dbReference type="InterPro" id="IPR013120">
    <property type="entry name" value="FAR_NAD-bd"/>
</dbReference>
<dbReference type="InterPro" id="IPR006162">
    <property type="entry name" value="Ppantetheine_attach_site"/>
</dbReference>
<dbReference type="PANTHER" id="PTHR43775:SF51">
    <property type="entry name" value="INACTIVE PHENOLPHTHIOCEROL SYNTHESIS POLYKETIDE SYNTHASE TYPE I PKS1-RELATED"/>
    <property type="match status" value="1"/>
</dbReference>
<organism evidence="9 10">
    <name type="scientific">Saccharopolyspora phatthalungensis</name>
    <dbReference type="NCBI Taxonomy" id="664693"/>
    <lineage>
        <taxon>Bacteria</taxon>
        <taxon>Bacillati</taxon>
        <taxon>Actinomycetota</taxon>
        <taxon>Actinomycetes</taxon>
        <taxon>Pseudonocardiales</taxon>
        <taxon>Pseudonocardiaceae</taxon>
        <taxon>Saccharopolyspora</taxon>
    </lineage>
</organism>
<dbReference type="SUPFAM" id="SSF52151">
    <property type="entry name" value="FabD/lysophospholipase-like"/>
    <property type="match status" value="1"/>
</dbReference>
<name>A0A840Q988_9PSEU</name>
<protein>
    <submittedName>
        <fullName evidence="9">Thioester reductase-like protein</fullName>
    </submittedName>
</protein>
<dbReference type="InterPro" id="IPR014031">
    <property type="entry name" value="Ketoacyl_synth_C"/>
</dbReference>
<dbReference type="Pfam" id="PF02801">
    <property type="entry name" value="Ketoacyl-synt_C"/>
    <property type="match status" value="1"/>
</dbReference>
<dbReference type="InterPro" id="IPR014043">
    <property type="entry name" value="Acyl_transferase_dom"/>
</dbReference>
<evidence type="ECO:0000256" key="5">
    <source>
        <dbReference type="ARBA" id="ARBA00023268"/>
    </source>
</evidence>
<dbReference type="SUPFAM" id="SSF51735">
    <property type="entry name" value="NAD(P)-binding Rossmann-fold domains"/>
    <property type="match status" value="3"/>
</dbReference>
<dbReference type="NCBIfam" id="TIGR01746">
    <property type="entry name" value="Thioester-redct"/>
    <property type="match status" value="1"/>
</dbReference>
<dbReference type="InterPro" id="IPR020841">
    <property type="entry name" value="PKS_Beta-ketoAc_synthase_dom"/>
</dbReference>
<dbReference type="Pfam" id="PF00550">
    <property type="entry name" value="PP-binding"/>
    <property type="match status" value="1"/>
</dbReference>
<comment type="caution">
    <text evidence="9">The sequence shown here is derived from an EMBL/GenBank/DDBJ whole genome shotgun (WGS) entry which is preliminary data.</text>
</comment>
<dbReference type="PROSITE" id="PS00606">
    <property type="entry name" value="KS3_1"/>
    <property type="match status" value="1"/>
</dbReference>
<dbReference type="InterPro" id="IPR014030">
    <property type="entry name" value="Ketoacyl_synth_N"/>
</dbReference>
<dbReference type="SMART" id="SM01294">
    <property type="entry name" value="PKS_PP_betabranch"/>
    <property type="match status" value="1"/>
</dbReference>
<keyword evidence="1" id="KW-0596">Phosphopantetheine</keyword>
<reference evidence="9 10" key="1">
    <citation type="submission" date="2020-08" db="EMBL/GenBank/DDBJ databases">
        <title>Sequencing the genomes of 1000 actinobacteria strains.</title>
        <authorList>
            <person name="Klenk H.-P."/>
        </authorList>
    </citation>
    <scope>NUCLEOTIDE SEQUENCE [LARGE SCALE GENOMIC DNA]</scope>
    <source>
        <strain evidence="9 10">DSM 45584</strain>
    </source>
</reference>
<dbReference type="Gene3D" id="3.40.47.10">
    <property type="match status" value="1"/>
</dbReference>
<dbReference type="PROSITE" id="PS50075">
    <property type="entry name" value="CARRIER"/>
    <property type="match status" value="1"/>
</dbReference>
<dbReference type="InterPro" id="IPR010080">
    <property type="entry name" value="Thioester_reductase-like_dom"/>
</dbReference>
<dbReference type="InterPro" id="IPR032821">
    <property type="entry name" value="PKS_assoc"/>
</dbReference>
<dbReference type="InterPro" id="IPR036291">
    <property type="entry name" value="NAD(P)-bd_dom_sf"/>
</dbReference>
<evidence type="ECO:0000256" key="6">
    <source>
        <dbReference type="ARBA" id="ARBA00023315"/>
    </source>
</evidence>
<dbReference type="Gene3D" id="3.40.366.10">
    <property type="entry name" value="Malonyl-Coenzyme A Acyl Carrier Protein, domain 2"/>
    <property type="match status" value="1"/>
</dbReference>
<evidence type="ECO:0000256" key="1">
    <source>
        <dbReference type="ARBA" id="ARBA00022450"/>
    </source>
</evidence>
<gene>
    <name evidence="9" type="ORF">BJ970_006711</name>
</gene>
<feature type="domain" description="Ketosynthase family 3 (KS3)" evidence="8">
    <location>
        <begin position="33"/>
        <end position="459"/>
    </location>
</feature>
<dbReference type="Pfam" id="PF08659">
    <property type="entry name" value="KR"/>
    <property type="match status" value="1"/>
</dbReference>
<keyword evidence="10" id="KW-1185">Reference proteome</keyword>
<dbReference type="GO" id="GO:0006633">
    <property type="term" value="P:fatty acid biosynthetic process"/>
    <property type="evidence" value="ECO:0007669"/>
    <property type="project" value="InterPro"/>
</dbReference>
<dbReference type="SUPFAM" id="SSF53901">
    <property type="entry name" value="Thiolase-like"/>
    <property type="match status" value="1"/>
</dbReference>
<dbReference type="Pfam" id="PF07993">
    <property type="entry name" value="NAD_binding_4"/>
    <property type="match status" value="1"/>
</dbReference>
<dbReference type="PROSITE" id="PS52004">
    <property type="entry name" value="KS3_2"/>
    <property type="match status" value="1"/>
</dbReference>
<dbReference type="InterPro" id="IPR020806">
    <property type="entry name" value="PKS_PP-bd"/>
</dbReference>
<keyword evidence="3" id="KW-0808">Transferase</keyword>
<dbReference type="Gene3D" id="3.40.50.720">
    <property type="entry name" value="NAD(P)-binding Rossmann-like Domain"/>
    <property type="match status" value="2"/>
</dbReference>
<evidence type="ECO:0000256" key="2">
    <source>
        <dbReference type="ARBA" id="ARBA00022553"/>
    </source>
</evidence>
<evidence type="ECO:0000256" key="3">
    <source>
        <dbReference type="ARBA" id="ARBA00022679"/>
    </source>
</evidence>
<dbReference type="InterPro" id="IPR036736">
    <property type="entry name" value="ACP-like_sf"/>
</dbReference>
<dbReference type="SMART" id="SM00827">
    <property type="entry name" value="PKS_AT"/>
    <property type="match status" value="1"/>
</dbReference>
<dbReference type="CDD" id="cd00833">
    <property type="entry name" value="PKS"/>
    <property type="match status" value="1"/>
</dbReference>
<dbReference type="Pfam" id="PF22953">
    <property type="entry name" value="SpnB_Rossmann"/>
    <property type="match status" value="1"/>
</dbReference>
<dbReference type="FunFam" id="3.40.47.10:FF:000019">
    <property type="entry name" value="Polyketide synthase type I"/>
    <property type="match status" value="1"/>
</dbReference>
<dbReference type="SMART" id="SM00823">
    <property type="entry name" value="PKS_PP"/>
    <property type="match status" value="1"/>
</dbReference>
<dbReference type="Gene3D" id="3.30.70.3290">
    <property type="match status" value="1"/>
</dbReference>
<dbReference type="SUPFAM" id="SSF55048">
    <property type="entry name" value="Probable ACP-binding domain of malonyl-CoA ACP transacylase"/>
    <property type="match status" value="1"/>
</dbReference>